<evidence type="ECO:0000313" key="1">
    <source>
        <dbReference type="Proteomes" id="UP000887579"/>
    </source>
</evidence>
<organism evidence="1 2">
    <name type="scientific">Panagrolaimus sp. ES5</name>
    <dbReference type="NCBI Taxonomy" id="591445"/>
    <lineage>
        <taxon>Eukaryota</taxon>
        <taxon>Metazoa</taxon>
        <taxon>Ecdysozoa</taxon>
        <taxon>Nematoda</taxon>
        <taxon>Chromadorea</taxon>
        <taxon>Rhabditida</taxon>
        <taxon>Tylenchina</taxon>
        <taxon>Panagrolaimomorpha</taxon>
        <taxon>Panagrolaimoidea</taxon>
        <taxon>Panagrolaimidae</taxon>
        <taxon>Panagrolaimus</taxon>
    </lineage>
</organism>
<protein>
    <submittedName>
        <fullName evidence="2">Uncharacterized protein</fullName>
    </submittedName>
</protein>
<proteinExistence type="predicted"/>
<dbReference type="Proteomes" id="UP000887579">
    <property type="component" value="Unplaced"/>
</dbReference>
<reference evidence="2" key="1">
    <citation type="submission" date="2022-11" db="UniProtKB">
        <authorList>
            <consortium name="WormBaseParasite"/>
        </authorList>
    </citation>
    <scope>IDENTIFICATION</scope>
</reference>
<name>A0AC34GCS1_9BILA</name>
<evidence type="ECO:0000313" key="2">
    <source>
        <dbReference type="WBParaSite" id="ES5_v2.g27317.t1"/>
    </source>
</evidence>
<sequence length="97" mass="11383">MDSEKFKKKNYWDFDIVKHGNFPILFEFLTTDGLTHAPPSFLLAMIVKELAKAYKQKIGHSLKDVMIPDIYNDNKHAMEEIVNAFKQLNMKYTVFKL</sequence>
<accession>A0AC34GCS1</accession>
<dbReference type="WBParaSite" id="ES5_v2.g27317.t1">
    <property type="protein sequence ID" value="ES5_v2.g27317.t1"/>
    <property type="gene ID" value="ES5_v2.g27317"/>
</dbReference>